<name>A0A075GPN2_9EURY</name>
<feature type="compositionally biased region" description="Polar residues" evidence="1">
    <location>
        <begin position="274"/>
        <end position="283"/>
    </location>
</feature>
<organism evidence="2">
    <name type="scientific">uncultured marine group II/III euryarchaeote KM3_178_D06</name>
    <dbReference type="NCBI Taxonomy" id="1457940"/>
    <lineage>
        <taxon>Archaea</taxon>
        <taxon>Methanobacteriati</taxon>
        <taxon>Methanobacteriota</taxon>
        <taxon>environmental samples</taxon>
    </lineage>
</organism>
<evidence type="ECO:0000256" key="1">
    <source>
        <dbReference type="SAM" id="MobiDB-lite"/>
    </source>
</evidence>
<evidence type="ECO:0000313" key="2">
    <source>
        <dbReference type="EMBL" id="AIF05005.1"/>
    </source>
</evidence>
<sequence>MFNRWRKEKTVSGIECPLCNQVSPEGTLECSRCYYQLAKGSLEQEDSVEPKVSSDLFEELMSEDVDEGEDETIDWSRHSFEIDDVTIAVDQYEEESDVVAVSDAPSFASFGDSAPNKGDREAKNLDPGEYELSTKDAPKDVERFVVPDEKREEGLAEVPVHQVDLVVPLLPKGQVANGDDEGPLADPSHISDDPDDEQPAAADAATPATPDTPTTSATPGEPATPDAPAVPVTPAIPTTHDASTVEVEAVTSETPSVPATPDTPATPALPSTPGNVTTASATSAPKLPSIPSQADSQNGAKTPVASQMAPTPTPALPAQPAARPAQDAFSSDIDIDVAAPEPEESAPTAPSRDDEMWPWSQQEPHDDLTVRRDLRQVMELVKAGELGEAERALDALGPHLGDRRDILFHVGVVLKKLGREEALRRMLENARRLHPEDQHVATALTSLGM</sequence>
<protein>
    <recommendedName>
        <fullName evidence="3">Tetratricopeptide repeat protein</fullName>
    </recommendedName>
</protein>
<dbReference type="EMBL" id="KF900725">
    <property type="protein sequence ID" value="AIF05005.1"/>
    <property type="molecule type" value="Genomic_DNA"/>
</dbReference>
<dbReference type="AlphaFoldDB" id="A0A075GPN2"/>
<feature type="compositionally biased region" description="Low complexity" evidence="1">
    <location>
        <begin position="254"/>
        <end position="273"/>
    </location>
</feature>
<feature type="region of interest" description="Disordered" evidence="1">
    <location>
        <begin position="340"/>
        <end position="365"/>
    </location>
</feature>
<feature type="region of interest" description="Disordered" evidence="1">
    <location>
        <begin position="106"/>
        <end position="328"/>
    </location>
</feature>
<proteinExistence type="predicted"/>
<feature type="compositionally biased region" description="Low complexity" evidence="1">
    <location>
        <begin position="199"/>
        <end position="239"/>
    </location>
</feature>
<accession>A0A075GPN2</accession>
<reference evidence="2" key="1">
    <citation type="journal article" date="2014" name="Genome Biol. Evol.">
        <title>Pangenome evidence for extensive interdomain horizontal transfer affecting lineage core and shell genes in uncultured planktonic thaumarchaeota and euryarchaeota.</title>
        <authorList>
            <person name="Deschamps P."/>
            <person name="Zivanovic Y."/>
            <person name="Moreira D."/>
            <person name="Rodriguez-Valera F."/>
            <person name="Lopez-Garcia P."/>
        </authorList>
    </citation>
    <scope>NUCLEOTIDE SEQUENCE</scope>
</reference>
<feature type="compositionally biased region" description="Polar residues" evidence="1">
    <location>
        <begin position="290"/>
        <end position="300"/>
    </location>
</feature>
<evidence type="ECO:0008006" key="3">
    <source>
        <dbReference type="Google" id="ProtNLM"/>
    </source>
</evidence>
<feature type="compositionally biased region" description="Basic and acidic residues" evidence="1">
    <location>
        <begin position="117"/>
        <end position="154"/>
    </location>
</feature>